<comment type="caution">
    <text evidence="5">The sequence shown here is derived from an EMBL/GenBank/DDBJ whole genome shotgun (WGS) entry which is preliminary data.</text>
</comment>
<organism evidence="5 6">
    <name type="scientific">Cetraspora pellucida</name>
    <dbReference type="NCBI Taxonomy" id="1433469"/>
    <lineage>
        <taxon>Eukaryota</taxon>
        <taxon>Fungi</taxon>
        <taxon>Fungi incertae sedis</taxon>
        <taxon>Mucoromycota</taxon>
        <taxon>Glomeromycotina</taxon>
        <taxon>Glomeromycetes</taxon>
        <taxon>Diversisporales</taxon>
        <taxon>Gigasporaceae</taxon>
        <taxon>Cetraspora</taxon>
    </lineage>
</organism>
<evidence type="ECO:0000259" key="3">
    <source>
        <dbReference type="PROSITE" id="PS50011"/>
    </source>
</evidence>
<dbReference type="PROSITE" id="PS50294">
    <property type="entry name" value="WD_REPEATS_REGION"/>
    <property type="match status" value="1"/>
</dbReference>
<dbReference type="InterPro" id="IPR036372">
    <property type="entry name" value="BEACH_dom_sf"/>
</dbReference>
<evidence type="ECO:0000256" key="2">
    <source>
        <dbReference type="SAM" id="MobiDB-lite"/>
    </source>
</evidence>
<dbReference type="PANTHER" id="PTHR46866:SF1">
    <property type="entry name" value="GH12955P"/>
    <property type="match status" value="1"/>
</dbReference>
<name>A0A9N9A7H2_9GLOM</name>
<dbReference type="Gene3D" id="2.130.10.10">
    <property type="entry name" value="YVTN repeat-like/Quinoprotein amine dehydrogenase"/>
    <property type="match status" value="1"/>
</dbReference>
<dbReference type="GO" id="GO:0004672">
    <property type="term" value="F:protein kinase activity"/>
    <property type="evidence" value="ECO:0007669"/>
    <property type="project" value="InterPro"/>
</dbReference>
<dbReference type="Proteomes" id="UP000789759">
    <property type="component" value="Unassembled WGS sequence"/>
</dbReference>
<dbReference type="InterPro" id="IPR000719">
    <property type="entry name" value="Prot_kinase_dom"/>
</dbReference>
<feature type="domain" description="Protein kinase" evidence="3">
    <location>
        <begin position="108"/>
        <end position="471"/>
    </location>
</feature>
<dbReference type="InterPro" id="IPR036322">
    <property type="entry name" value="WD40_repeat_dom_sf"/>
</dbReference>
<dbReference type="EMBL" id="CAJVQA010001693">
    <property type="protein sequence ID" value="CAG8522548.1"/>
    <property type="molecule type" value="Genomic_DNA"/>
</dbReference>
<dbReference type="InterPro" id="IPR011009">
    <property type="entry name" value="Kinase-like_dom_sf"/>
</dbReference>
<feature type="repeat" description="WD" evidence="1">
    <location>
        <begin position="1434"/>
        <end position="1468"/>
    </location>
</feature>
<evidence type="ECO:0000256" key="1">
    <source>
        <dbReference type="PROSITE-ProRule" id="PRU00221"/>
    </source>
</evidence>
<dbReference type="Pfam" id="PF00400">
    <property type="entry name" value="WD40"/>
    <property type="match status" value="1"/>
</dbReference>
<dbReference type="SUPFAM" id="SSF50978">
    <property type="entry name" value="WD40 repeat-like"/>
    <property type="match status" value="1"/>
</dbReference>
<dbReference type="OrthoDB" id="26681at2759"/>
<dbReference type="InterPro" id="IPR015943">
    <property type="entry name" value="WD40/YVTN_repeat-like_dom_sf"/>
</dbReference>
<dbReference type="CDD" id="cd06071">
    <property type="entry name" value="Beach"/>
    <property type="match status" value="1"/>
</dbReference>
<evidence type="ECO:0000259" key="4">
    <source>
        <dbReference type="PROSITE" id="PS50197"/>
    </source>
</evidence>
<evidence type="ECO:0000313" key="6">
    <source>
        <dbReference type="Proteomes" id="UP000789759"/>
    </source>
</evidence>
<evidence type="ECO:0000313" key="5">
    <source>
        <dbReference type="EMBL" id="CAG8522548.1"/>
    </source>
</evidence>
<keyword evidence="6" id="KW-1185">Reference proteome</keyword>
<dbReference type="InterPro" id="IPR001680">
    <property type="entry name" value="WD40_rpt"/>
</dbReference>
<dbReference type="PROSITE" id="PS50011">
    <property type="entry name" value="PROTEIN_KINASE_DOM"/>
    <property type="match status" value="1"/>
</dbReference>
<dbReference type="PROSITE" id="PS50082">
    <property type="entry name" value="WD_REPEATS_2"/>
    <property type="match status" value="1"/>
</dbReference>
<dbReference type="InterPro" id="IPR000409">
    <property type="entry name" value="BEACH_dom"/>
</dbReference>
<dbReference type="Pfam" id="PF00069">
    <property type="entry name" value="Pkinase"/>
    <property type="match status" value="1"/>
</dbReference>
<reference evidence="5" key="1">
    <citation type="submission" date="2021-06" db="EMBL/GenBank/DDBJ databases">
        <authorList>
            <person name="Kallberg Y."/>
            <person name="Tangrot J."/>
            <person name="Rosling A."/>
        </authorList>
    </citation>
    <scope>NUCLEOTIDE SEQUENCE</scope>
    <source>
        <strain evidence="5">FL966</strain>
    </source>
</reference>
<dbReference type="SUPFAM" id="SSF81837">
    <property type="entry name" value="BEACH domain"/>
    <property type="match status" value="1"/>
</dbReference>
<feature type="region of interest" description="Disordered" evidence="2">
    <location>
        <begin position="1277"/>
        <end position="1305"/>
    </location>
</feature>
<dbReference type="Gene3D" id="1.10.1540.10">
    <property type="entry name" value="BEACH domain"/>
    <property type="match status" value="1"/>
</dbReference>
<sequence>MVSISKLRREELTAIIAQELHIDVAFPCFSVKEQYGSTACCVVHKHWFTALRQSKLGEITKINKHAAARSPLNNLSDQTNDHQTSTTNVLVTVYLKQNLSDLKLSKPQLYARNISENSFNYSFNFHERGDLPLRYFLKEQLEGKPLLSLADIEEQYNNYTSIFSDHDFQNPENLSELDVELARQKAFVKKFIEILYPESAYFRIVSQPENVDDILFVEAVSQPDWSSDMPITTSPNIIDVFAVLESERAYYFMAPYSGTTLEDLLKYSSGVLNSNVKKSFILYQLLRTVQNLHMRGVIHGGLKPSNILVDENLWVTLTGFECSIPKTEDLSDKTNQHMNHDFSLENIPKEIQNDSLTMKWVHGNISNFDYIMALNHLAGRRIGDPNFHPIFPWITDFTGASVSENWRDFTKTKFRLNKGKANIIRLLNRFKQLDFTYDGPVPHHITDILSDITYYVYLARKTPIPVLCQYVRTKYEPNEYPSSLQRLFEWTPDECIPEFYTDPSIFTSIHPDMPDLQLPTWASSAEEFIRIHSEALESDHVSKNLHIWIDLTFGCKLSGNSQITVIYYLIGADAVEAKNVALPLLDGQNSFMKHGITQLFSDPHPQKIVISDSNKRPVNINGSMSLLEKYESISSKKRIQLKPTDSNKQLADVVGDLLGSEKTIGKYQTVSSRLKSPKLAPTSKQLSLYDVVSHDEKDQKEPTSRFEALSAYINSFPIHLPNDIGDECFIESLNNFEQAHSFSAKYLLHKCIKNEYSQHFGKIQSSHKQGTTNETVEQYFAYGRAWDAYCLGEIIQSIYSIVKNDAGISTLSIHQHQTGAYQNDLFKLPLSVQKVVSSLMSPNWKQRPSIDALLYSSVPVMGLYDEGLTLPLPECVPEVYEFLTDFHRVLVLLFTVDIIKIEALNIFSSLGQRLGQDDTKTYLLKPIISLFESSRPSIPKALFHPVIVTEFVYRFGITNFLQQLFPLYLEALTIEDNISPYDFNDAKLSFAQKSNSLNDMISSPASAPDDPSSLDHALPLVAQFANSALVDIWAYFNIQTYNEANLQTVAQRKFNFSNYDYFIGNQFGETFTHLQFTQVISVIQQYSSLPMNKRNYSILCNHLFLLEKLTTLMPTPKVLAEIESGFSDTLIKLLVQFNNDDSLNQNNKPVDKSSFKGTSINILKNQLSISMKSAGFLLHVCNNVDKTDWERSVRQTDFYSSKYFETFEKSLESLGMEEFEQERNNQIMYTYSQLCILFDQESVREAIPASEAIELATCGSSELSALLLSVPIRSPPENHLSSDRASIASRSSSQDKSASPSTPRFIANLEDKKQLTLNAGILSTKEVTTAISATTTLNKTFSLFAGEGASRKLHDINHQVANGVSVKNVATPVKNNNLSNAGPAKKLKGINLSWRTKSSSNEDLKNWTRFLSTNSEEMSNSLQFTFNDLKLRTFSGHSSAVRSFDVNEHARLIASGSKDRTVKLWSLDFHNGIENSDNEPFSDCLITYNGHKKTIVSDVHFISGRGGGWGLGDVIASNDGQIHVNIINDRTPYLSIKPIFRSRSLVSGLGDTSIA</sequence>
<dbReference type="PANTHER" id="PTHR46866">
    <property type="entry name" value="GH12955P"/>
    <property type="match status" value="1"/>
</dbReference>
<proteinExistence type="predicted"/>
<protein>
    <submittedName>
        <fullName evidence="5">23319_t:CDS:1</fullName>
    </submittedName>
</protein>
<dbReference type="Pfam" id="PF02138">
    <property type="entry name" value="Beach"/>
    <property type="match status" value="1"/>
</dbReference>
<dbReference type="SUPFAM" id="SSF56112">
    <property type="entry name" value="Protein kinase-like (PK-like)"/>
    <property type="match status" value="1"/>
</dbReference>
<dbReference type="SMART" id="SM01026">
    <property type="entry name" value="Beach"/>
    <property type="match status" value="1"/>
</dbReference>
<dbReference type="PROSITE" id="PS50197">
    <property type="entry name" value="BEACH"/>
    <property type="match status" value="1"/>
</dbReference>
<dbReference type="GO" id="GO:0005524">
    <property type="term" value="F:ATP binding"/>
    <property type="evidence" value="ECO:0007669"/>
    <property type="project" value="InterPro"/>
</dbReference>
<dbReference type="Gene3D" id="1.10.510.10">
    <property type="entry name" value="Transferase(Phosphotransferase) domain 1"/>
    <property type="match status" value="1"/>
</dbReference>
<dbReference type="SMART" id="SM00320">
    <property type="entry name" value="WD40"/>
    <property type="match status" value="1"/>
</dbReference>
<accession>A0A9N9A7H2</accession>
<feature type="compositionally biased region" description="Low complexity" evidence="2">
    <location>
        <begin position="1283"/>
        <end position="1301"/>
    </location>
</feature>
<gene>
    <name evidence="5" type="ORF">CPELLU_LOCUS3457</name>
</gene>
<feature type="domain" description="BEACH" evidence="4">
    <location>
        <begin position="345"/>
        <end position="615"/>
    </location>
</feature>
<keyword evidence="1" id="KW-0853">WD repeat</keyword>